<evidence type="ECO:0000313" key="2">
    <source>
        <dbReference type="Proteomes" id="UP001235094"/>
    </source>
</evidence>
<dbReference type="NCBIfam" id="TIGR02081">
    <property type="entry name" value="metW"/>
    <property type="match status" value="1"/>
</dbReference>
<dbReference type="CDD" id="cd02440">
    <property type="entry name" value="AdoMet_MTases"/>
    <property type="match status" value="1"/>
</dbReference>
<dbReference type="Pfam" id="PF07021">
    <property type="entry name" value="MetW"/>
    <property type="match status" value="1"/>
</dbReference>
<reference evidence="1 2" key="1">
    <citation type="submission" date="2023-07" db="EMBL/GenBank/DDBJ databases">
        <title>Genomic Encyclopedia of Type Strains, Phase IV (KMG-IV): sequencing the most valuable type-strain genomes for metagenomic binning, comparative biology and taxonomic classification.</title>
        <authorList>
            <person name="Goeker M."/>
        </authorList>
    </citation>
    <scope>NUCLEOTIDE SEQUENCE [LARGE SCALE GENOMIC DNA]</scope>
    <source>
        <strain evidence="1 2">DSM 15561</strain>
    </source>
</reference>
<dbReference type="Proteomes" id="UP001235094">
    <property type="component" value="Unassembled WGS sequence"/>
</dbReference>
<dbReference type="EMBL" id="JAUSVR010000005">
    <property type="protein sequence ID" value="MDQ0511220.1"/>
    <property type="molecule type" value="Genomic_DNA"/>
</dbReference>
<organism evidence="1 2">
    <name type="scientific">Ancylobacter amanitiformis</name>
    <dbReference type="NCBI Taxonomy" id="217069"/>
    <lineage>
        <taxon>Bacteria</taxon>
        <taxon>Pseudomonadati</taxon>
        <taxon>Pseudomonadota</taxon>
        <taxon>Alphaproteobacteria</taxon>
        <taxon>Hyphomicrobiales</taxon>
        <taxon>Xanthobacteraceae</taxon>
        <taxon>Ancylobacter</taxon>
    </lineage>
</organism>
<evidence type="ECO:0000313" key="1">
    <source>
        <dbReference type="EMBL" id="MDQ0511220.1"/>
    </source>
</evidence>
<sequence>MSPRDIAIHDLTMKEAARAASGKRVDLLLIADMVAPGSRVLDVGSGDGELLELLATTRGCDARGIELSREGVNAGVARGLAIIQGDADLDLADYPDGAFDYVILSQTIQATRRPKWVLEQMLRVGRRAIVSFPNFGFWRLRLDLLVNGRMPSSDNLPYSWHDTPNIHFCTIRDFVDLVGEVDARIERATALNASGYPVRVNLPWAVWNLLGEQAVFLLSRGP</sequence>
<dbReference type="Gene3D" id="3.40.50.150">
    <property type="entry name" value="Vaccinia Virus protein VP39"/>
    <property type="match status" value="1"/>
</dbReference>
<keyword evidence="2" id="KW-1185">Reference proteome</keyword>
<dbReference type="InterPro" id="IPR029063">
    <property type="entry name" value="SAM-dependent_MTases_sf"/>
</dbReference>
<name>A0ABU0LRA5_9HYPH</name>
<dbReference type="InterPro" id="IPR010743">
    <property type="entry name" value="Methionine_synth_MetW"/>
</dbReference>
<proteinExistence type="predicted"/>
<accession>A0ABU0LRA5</accession>
<dbReference type="SUPFAM" id="SSF53335">
    <property type="entry name" value="S-adenosyl-L-methionine-dependent methyltransferases"/>
    <property type="match status" value="1"/>
</dbReference>
<gene>
    <name evidence="1" type="ORF">QOZ99_002116</name>
</gene>
<comment type="caution">
    <text evidence="1">The sequence shown here is derived from an EMBL/GenBank/DDBJ whole genome shotgun (WGS) entry which is preliminary data.</text>
</comment>
<protein>
    <submittedName>
        <fullName evidence="1">Methionine biosynthesis protein MetW</fullName>
    </submittedName>
</protein>